<dbReference type="EMBL" id="BMAR01000040">
    <property type="protein sequence ID" value="GFR50761.1"/>
    <property type="molecule type" value="Genomic_DNA"/>
</dbReference>
<comment type="caution">
    <text evidence="1">The sequence shown here is derived from an EMBL/GenBank/DDBJ whole genome shotgun (WGS) entry which is preliminary data.</text>
</comment>
<sequence>MRRAAGRCVAQFFRDASHASSACSTSGRPVSEQGPSLAKRLMGGSSSAARFDFFDPSRNVYKEFQPKWDRANKAAAEAAAAAAAETGILRPNYRPTDAPAAAAASTASTQTSAPAVAPVLKDADWPPGYSELLRSFLQSELPLSSEEAGRLVEAARRGLLPASREVIRTRYMHIKDLEPRFPGFNARTAVLGEPRLLLHSASKLMRAMLVFQDHWTASAVGPLMGRIGEFIVRDPAGVGARLHVLSRALSYDVGTTLDPRQLTPGSAFLTCSPYEVEARVSAVATIFGREGASRLLAADIDVLCFAPRQLDEAVLALREVFAAAGHGVPREHHAGTPEGRAAAAADRAYVTELAVAWPGLLALPGRVGEAGVAQLVAAVRA</sequence>
<protein>
    <submittedName>
        <fullName evidence="1">Uncharacterized protein</fullName>
    </submittedName>
</protein>
<keyword evidence="2" id="KW-1185">Reference proteome</keyword>
<reference evidence="1 2" key="1">
    <citation type="journal article" date="2021" name="Sci. Rep.">
        <title>Genome sequencing of the multicellular alga Astrephomene provides insights into convergent evolution of germ-soma differentiation.</title>
        <authorList>
            <person name="Yamashita S."/>
            <person name="Yamamoto K."/>
            <person name="Matsuzaki R."/>
            <person name="Suzuki S."/>
            <person name="Yamaguchi H."/>
            <person name="Hirooka S."/>
            <person name="Minakuchi Y."/>
            <person name="Miyagishima S."/>
            <person name="Kawachi M."/>
            <person name="Toyoda A."/>
            <person name="Nozaki H."/>
        </authorList>
    </citation>
    <scope>NUCLEOTIDE SEQUENCE [LARGE SCALE GENOMIC DNA]</scope>
    <source>
        <strain evidence="1 2">NIES-4017</strain>
    </source>
</reference>
<accession>A0AAD3E3M2</accession>
<evidence type="ECO:0000313" key="1">
    <source>
        <dbReference type="EMBL" id="GFR50761.1"/>
    </source>
</evidence>
<evidence type="ECO:0000313" key="2">
    <source>
        <dbReference type="Proteomes" id="UP001054857"/>
    </source>
</evidence>
<organism evidence="1 2">
    <name type="scientific">Astrephomene gubernaculifera</name>
    <dbReference type="NCBI Taxonomy" id="47775"/>
    <lineage>
        <taxon>Eukaryota</taxon>
        <taxon>Viridiplantae</taxon>
        <taxon>Chlorophyta</taxon>
        <taxon>core chlorophytes</taxon>
        <taxon>Chlorophyceae</taxon>
        <taxon>CS clade</taxon>
        <taxon>Chlamydomonadales</taxon>
        <taxon>Astrephomenaceae</taxon>
        <taxon>Astrephomene</taxon>
    </lineage>
</organism>
<proteinExistence type="predicted"/>
<dbReference type="AlphaFoldDB" id="A0AAD3E3M2"/>
<dbReference type="Proteomes" id="UP001054857">
    <property type="component" value="Unassembled WGS sequence"/>
</dbReference>
<feature type="non-terminal residue" evidence="1">
    <location>
        <position position="1"/>
    </location>
</feature>
<gene>
    <name evidence="1" type="ORF">Agub_g13029</name>
</gene>
<name>A0AAD3E3M2_9CHLO</name>